<dbReference type="EMBL" id="UINC01018072">
    <property type="protein sequence ID" value="SVA75552.1"/>
    <property type="molecule type" value="Genomic_DNA"/>
</dbReference>
<organism evidence="2">
    <name type="scientific">marine metagenome</name>
    <dbReference type="NCBI Taxonomy" id="408172"/>
    <lineage>
        <taxon>unclassified sequences</taxon>
        <taxon>metagenomes</taxon>
        <taxon>ecological metagenomes</taxon>
    </lineage>
</organism>
<name>A0A381YG23_9ZZZZ</name>
<feature type="transmembrane region" description="Helical" evidence="1">
    <location>
        <begin position="12"/>
        <end position="31"/>
    </location>
</feature>
<keyword evidence="1" id="KW-0472">Membrane</keyword>
<keyword evidence="1" id="KW-1133">Transmembrane helix</keyword>
<gene>
    <name evidence="2" type="ORF">METZ01_LOCUS128406</name>
</gene>
<proteinExistence type="predicted"/>
<evidence type="ECO:0000256" key="1">
    <source>
        <dbReference type="SAM" id="Phobius"/>
    </source>
</evidence>
<dbReference type="AlphaFoldDB" id="A0A381YG23"/>
<reference evidence="2" key="1">
    <citation type="submission" date="2018-05" db="EMBL/GenBank/DDBJ databases">
        <authorList>
            <person name="Lanie J.A."/>
            <person name="Ng W.-L."/>
            <person name="Kazmierczak K.M."/>
            <person name="Andrzejewski T.M."/>
            <person name="Davidsen T.M."/>
            <person name="Wayne K.J."/>
            <person name="Tettelin H."/>
            <person name="Glass J.I."/>
            <person name="Rusch D."/>
            <person name="Podicherti R."/>
            <person name="Tsui H.-C.T."/>
            <person name="Winkler M.E."/>
        </authorList>
    </citation>
    <scope>NUCLEOTIDE SEQUENCE</scope>
</reference>
<accession>A0A381YG23</accession>
<protein>
    <submittedName>
        <fullName evidence="2">Uncharacterized protein</fullName>
    </submittedName>
</protein>
<feature type="transmembrane region" description="Helical" evidence="1">
    <location>
        <begin position="43"/>
        <end position="67"/>
    </location>
</feature>
<keyword evidence="1" id="KW-0812">Transmembrane</keyword>
<evidence type="ECO:0000313" key="2">
    <source>
        <dbReference type="EMBL" id="SVA75552.1"/>
    </source>
</evidence>
<sequence>MGEPILGQEESRVGIFNLIRSLLFLPINLITMPFRMWASSMMTMIGCGLAVVAVVVVVVLVVIFVVLG</sequence>